<keyword evidence="1" id="KW-0472">Membrane</keyword>
<proteinExistence type="predicted"/>
<keyword evidence="1" id="KW-0812">Transmembrane</keyword>
<reference evidence="4 5" key="1">
    <citation type="journal article" date="2020" name="Nat. Food">
        <title>A phased Vanilla planifolia genome enables genetic improvement of flavour and production.</title>
        <authorList>
            <person name="Hasing T."/>
            <person name="Tang H."/>
            <person name="Brym M."/>
            <person name="Khazi F."/>
            <person name="Huang T."/>
            <person name="Chambers A.H."/>
        </authorList>
    </citation>
    <scope>NUCLEOTIDE SEQUENCE [LARGE SCALE GENOMIC DNA]</scope>
    <source>
        <tissue evidence="3">Leaf</tissue>
    </source>
</reference>
<gene>
    <name evidence="3" type="ORF">HPP92_028964</name>
    <name evidence="2" type="ORF">HPP92_028975</name>
</gene>
<evidence type="ECO:0000313" key="4">
    <source>
        <dbReference type="Proteomes" id="UP000636800"/>
    </source>
</evidence>
<feature type="transmembrane region" description="Helical" evidence="1">
    <location>
        <begin position="179"/>
        <end position="199"/>
    </location>
</feature>
<keyword evidence="4" id="KW-1185">Reference proteome</keyword>
<name>A0A835P5E2_VANPL</name>
<evidence type="ECO:0000313" key="2">
    <source>
        <dbReference type="EMBL" id="KAG0446166.1"/>
    </source>
</evidence>
<evidence type="ECO:0000313" key="3">
    <source>
        <dbReference type="EMBL" id="KAG0446175.1"/>
    </source>
</evidence>
<dbReference type="Proteomes" id="UP000636800">
    <property type="component" value="Unassembled WGS sequence"/>
</dbReference>
<protein>
    <submittedName>
        <fullName evidence="3">Uncharacterized protein</fullName>
    </submittedName>
</protein>
<comment type="caution">
    <text evidence="3">The sequence shown here is derived from an EMBL/GenBank/DDBJ whole genome shotgun (WGS) entry which is preliminary data.</text>
</comment>
<organism evidence="3 4">
    <name type="scientific">Vanilla planifolia</name>
    <name type="common">Vanilla</name>
    <dbReference type="NCBI Taxonomy" id="51239"/>
    <lineage>
        <taxon>Eukaryota</taxon>
        <taxon>Viridiplantae</taxon>
        <taxon>Streptophyta</taxon>
        <taxon>Embryophyta</taxon>
        <taxon>Tracheophyta</taxon>
        <taxon>Spermatophyta</taxon>
        <taxon>Magnoliopsida</taxon>
        <taxon>Liliopsida</taxon>
        <taxon>Asparagales</taxon>
        <taxon>Orchidaceae</taxon>
        <taxon>Vanilloideae</taxon>
        <taxon>Vanilleae</taxon>
        <taxon>Vanilla</taxon>
    </lineage>
</organism>
<evidence type="ECO:0000313" key="5">
    <source>
        <dbReference type="Proteomes" id="UP000639772"/>
    </source>
</evidence>
<dbReference type="AlphaFoldDB" id="A0A835P5E2"/>
<dbReference type="Proteomes" id="UP000639772">
    <property type="component" value="Unassembled WGS sequence"/>
</dbReference>
<evidence type="ECO:0000256" key="1">
    <source>
        <dbReference type="SAM" id="Phobius"/>
    </source>
</evidence>
<sequence>MAAVHAAMLANFWDRAEGIVSHNLQGAIFDYLRLERCQKKADPSSCIMTGFLHIPSVPPASRVGNKMVVQIEGTSRGGWHPGWSILIPLDAGLSDVFRLYTSRRKEGAPTGRHTFTASFLGVCIWVPYCTSYQGNSKDDLFHPFPQVYTKSMHYAPLQEAQFYELCIVGWTFTSSHCSITLIALIWILSSVVILLAVWYSSKQAGFLVPCYHLTGNAQINIGSISEIILSNSLD</sequence>
<dbReference type="EMBL" id="JADCNM010000606">
    <property type="protein sequence ID" value="KAG0446166.1"/>
    <property type="molecule type" value="Genomic_DNA"/>
</dbReference>
<dbReference type="EMBL" id="JADCNL010000605">
    <property type="protein sequence ID" value="KAG0446175.1"/>
    <property type="molecule type" value="Genomic_DNA"/>
</dbReference>
<keyword evidence="1" id="KW-1133">Transmembrane helix</keyword>
<accession>A0A835P5E2</accession>